<dbReference type="SUPFAM" id="SSF53774">
    <property type="entry name" value="Glutaminase/Asparaginase"/>
    <property type="match status" value="1"/>
</dbReference>
<dbReference type="PRINTS" id="PR00139">
    <property type="entry name" value="ASNGLNASE"/>
</dbReference>
<dbReference type="InterPro" id="IPR036152">
    <property type="entry name" value="Asp/glu_Ase-like_sf"/>
</dbReference>
<dbReference type="InterPro" id="IPR037152">
    <property type="entry name" value="L-asparaginase_N_sf"/>
</dbReference>
<protein>
    <submittedName>
        <fullName evidence="5">Asparaginase</fullName>
    </submittedName>
</protein>
<dbReference type="SMART" id="SM00870">
    <property type="entry name" value="Asparaginase"/>
    <property type="match status" value="1"/>
</dbReference>
<dbReference type="Pfam" id="PF00710">
    <property type="entry name" value="Asparaginase"/>
    <property type="match status" value="1"/>
</dbReference>
<dbReference type="Gene3D" id="3.40.50.1170">
    <property type="entry name" value="L-asparaginase, N-terminal domain"/>
    <property type="match status" value="1"/>
</dbReference>
<comment type="similarity">
    <text evidence="1">Belongs to the asparaginase 1 family.</text>
</comment>
<dbReference type="SFLD" id="SFLDS00057">
    <property type="entry name" value="Glutaminase/Asparaginase"/>
    <property type="match status" value="1"/>
</dbReference>
<keyword evidence="6" id="KW-1185">Reference proteome</keyword>
<gene>
    <name evidence="5" type="ORF">GCM10022263_34580</name>
</gene>
<dbReference type="PIRSF" id="PIRSF500176">
    <property type="entry name" value="L_ASNase"/>
    <property type="match status" value="1"/>
</dbReference>
<dbReference type="InterPro" id="IPR027473">
    <property type="entry name" value="L-asparaginase_C"/>
</dbReference>
<proteinExistence type="inferred from homology"/>
<evidence type="ECO:0000256" key="2">
    <source>
        <dbReference type="ARBA" id="ARBA00022801"/>
    </source>
</evidence>
<dbReference type="PANTHER" id="PTHR11707:SF28">
    <property type="entry name" value="60 KDA LYSOPHOSPHOLIPASE"/>
    <property type="match status" value="1"/>
</dbReference>
<dbReference type="Proteomes" id="UP001500301">
    <property type="component" value="Unassembled WGS sequence"/>
</dbReference>
<name>A0ABP6W1Z9_9ACTN</name>
<dbReference type="InterPro" id="IPR040919">
    <property type="entry name" value="Asparaginase_C"/>
</dbReference>
<dbReference type="Gene3D" id="3.40.50.40">
    <property type="match status" value="1"/>
</dbReference>
<evidence type="ECO:0000313" key="6">
    <source>
        <dbReference type="Proteomes" id="UP001500301"/>
    </source>
</evidence>
<feature type="domain" description="Asparaginase/glutaminase C-terminal" evidence="4">
    <location>
        <begin position="217"/>
        <end position="317"/>
    </location>
</feature>
<feature type="domain" description="L-asparaginase N-terminal" evidence="3">
    <location>
        <begin position="10"/>
        <end position="195"/>
    </location>
</feature>
<organism evidence="5 6">
    <name type="scientific">Nocardioides daeguensis</name>
    <dbReference type="NCBI Taxonomy" id="908359"/>
    <lineage>
        <taxon>Bacteria</taxon>
        <taxon>Bacillati</taxon>
        <taxon>Actinomycetota</taxon>
        <taxon>Actinomycetes</taxon>
        <taxon>Propionibacteriales</taxon>
        <taxon>Nocardioidaceae</taxon>
        <taxon>Nocardioides</taxon>
    </lineage>
</organism>
<evidence type="ECO:0000259" key="3">
    <source>
        <dbReference type="Pfam" id="PF00710"/>
    </source>
</evidence>
<dbReference type="InterPro" id="IPR004550">
    <property type="entry name" value="AsnASE_II"/>
</dbReference>
<sequence>MMGPMSLPTVAIGALGGTIASTSSATDGSEIVPTLSAERLAAAVPGLGELASVRAETLAQLPSPSLDEPTIVRTLAWAQAAVDAGAQGVVITQGTDTLEESSYLLDLFWDRPEPLVVTGAMRSPQAAGADGPANLLTAVRCVLEPDSRGRGVLVAFDDELHQARWVAKTDSMSTSAFRSAGFGPIGRCVEGEVVYGVPADRVPALSLSAGQEAGDPRVPLVATYLGDDGYVLEAIRAEDVDGVVIAGFGAGHVSARMAEAVGRLAGQVPVVFASRTGSGPTGRAMYGYPGSEIDLLARGAVGAGWLLPVKARLLLWAMALRGPVTRADVVREFEVRGRP</sequence>
<dbReference type="PIRSF" id="PIRSF001220">
    <property type="entry name" value="L-ASNase_gatD"/>
    <property type="match status" value="1"/>
</dbReference>
<evidence type="ECO:0000313" key="5">
    <source>
        <dbReference type="EMBL" id="GAA3544621.1"/>
    </source>
</evidence>
<dbReference type="EMBL" id="BAABBB010000019">
    <property type="protein sequence ID" value="GAA3544621.1"/>
    <property type="molecule type" value="Genomic_DNA"/>
</dbReference>
<evidence type="ECO:0000259" key="4">
    <source>
        <dbReference type="Pfam" id="PF17763"/>
    </source>
</evidence>
<accession>A0ABP6W1Z9</accession>
<dbReference type="InterPro" id="IPR006034">
    <property type="entry name" value="Asparaginase/glutaminase-like"/>
</dbReference>
<dbReference type="Pfam" id="PF17763">
    <property type="entry name" value="Asparaginase_C"/>
    <property type="match status" value="1"/>
</dbReference>
<reference evidence="6" key="1">
    <citation type="journal article" date="2019" name="Int. J. Syst. Evol. Microbiol.">
        <title>The Global Catalogue of Microorganisms (GCM) 10K type strain sequencing project: providing services to taxonomists for standard genome sequencing and annotation.</title>
        <authorList>
            <consortium name="The Broad Institute Genomics Platform"/>
            <consortium name="The Broad Institute Genome Sequencing Center for Infectious Disease"/>
            <person name="Wu L."/>
            <person name="Ma J."/>
        </authorList>
    </citation>
    <scope>NUCLEOTIDE SEQUENCE [LARGE SCALE GENOMIC DNA]</scope>
    <source>
        <strain evidence="6">JCM 17460</strain>
    </source>
</reference>
<keyword evidence="2" id="KW-0378">Hydrolase</keyword>
<dbReference type="PANTHER" id="PTHR11707">
    <property type="entry name" value="L-ASPARAGINASE"/>
    <property type="match status" value="1"/>
</dbReference>
<dbReference type="CDD" id="cd08964">
    <property type="entry name" value="L-asparaginase_II"/>
    <property type="match status" value="1"/>
</dbReference>
<evidence type="ECO:0000256" key="1">
    <source>
        <dbReference type="ARBA" id="ARBA00010518"/>
    </source>
</evidence>
<comment type="caution">
    <text evidence="5">The sequence shown here is derived from an EMBL/GenBank/DDBJ whole genome shotgun (WGS) entry which is preliminary data.</text>
</comment>
<dbReference type="PROSITE" id="PS51732">
    <property type="entry name" value="ASN_GLN_ASE_3"/>
    <property type="match status" value="1"/>
</dbReference>
<dbReference type="InterPro" id="IPR027474">
    <property type="entry name" value="L-asparaginase_N"/>
</dbReference>